<evidence type="ECO:0000313" key="2">
    <source>
        <dbReference type="Proteomes" id="UP000594979"/>
    </source>
</evidence>
<dbReference type="KEGG" id="bcau:I6G59_16590"/>
<accession>A0A7T2WNC7</accession>
<dbReference type="AlphaFoldDB" id="A0A7T2WNC7"/>
<reference evidence="1 2" key="1">
    <citation type="submission" date="2020-12" db="EMBL/GenBank/DDBJ databases">
        <title>FDA dAtabase for Regulatory Grade micrObial Sequences (FDA-ARGOS): Supporting development and validation of Infectious Disease Dx tests.</title>
        <authorList>
            <person name="Sproer C."/>
            <person name="Gronow S."/>
            <person name="Severitt S."/>
            <person name="Schroder I."/>
            <person name="Tallon L."/>
            <person name="Sadzewicz L."/>
            <person name="Zhao X."/>
            <person name="Boylan J."/>
            <person name="Ott S."/>
            <person name="Bowen H."/>
            <person name="Vavikolanu K."/>
            <person name="Mehta A."/>
            <person name="Aluvathingal J."/>
            <person name="Nadendla S."/>
            <person name="Lowell S."/>
            <person name="Myers T."/>
            <person name="Yan Y."/>
            <person name="Sichtig H."/>
        </authorList>
    </citation>
    <scope>NUCLEOTIDE SEQUENCE [LARGE SCALE GENOMIC DNA]</scope>
    <source>
        <strain evidence="1 2">FDAARGOS_902</strain>
    </source>
</reference>
<organism evidence="1 2">
    <name type="scientific">Brevibacterium casei</name>
    <dbReference type="NCBI Taxonomy" id="33889"/>
    <lineage>
        <taxon>Bacteria</taxon>
        <taxon>Bacillati</taxon>
        <taxon>Actinomycetota</taxon>
        <taxon>Actinomycetes</taxon>
        <taxon>Micrococcales</taxon>
        <taxon>Brevibacteriaceae</taxon>
        <taxon>Brevibacterium</taxon>
    </lineage>
</organism>
<dbReference type="Proteomes" id="UP000594979">
    <property type="component" value="Chromosome"/>
</dbReference>
<dbReference type="RefSeq" id="WP_197931925.1">
    <property type="nucleotide sequence ID" value="NZ_CP065682.1"/>
</dbReference>
<protein>
    <submittedName>
        <fullName evidence="1">Uncharacterized protein</fullName>
    </submittedName>
</protein>
<gene>
    <name evidence="1" type="ORF">I6G59_16590</name>
</gene>
<dbReference type="EMBL" id="CP065682">
    <property type="protein sequence ID" value="QPS33522.1"/>
    <property type="molecule type" value="Genomic_DNA"/>
</dbReference>
<evidence type="ECO:0000313" key="1">
    <source>
        <dbReference type="EMBL" id="QPS33522.1"/>
    </source>
</evidence>
<proteinExistence type="predicted"/>
<name>A0A7T2WNC7_9MICO</name>
<sequence length="57" mass="6081">MRVAISAGLLDAVEATVAASVCAETARKWWMAEISRVVRGASFPRCTFVALEAVAQL</sequence>